<proteinExistence type="predicted"/>
<dbReference type="Proteomes" id="UP001167160">
    <property type="component" value="Unassembled WGS sequence"/>
</dbReference>
<evidence type="ECO:0000313" key="1">
    <source>
        <dbReference type="EMBL" id="MCM2579732.1"/>
    </source>
</evidence>
<organism evidence="1 2">
    <name type="scientific">Streptomyces meridianus</name>
    <dbReference type="NCBI Taxonomy" id="2938945"/>
    <lineage>
        <taxon>Bacteria</taxon>
        <taxon>Bacillati</taxon>
        <taxon>Actinomycetota</taxon>
        <taxon>Actinomycetes</taxon>
        <taxon>Kitasatosporales</taxon>
        <taxon>Streptomycetaceae</taxon>
        <taxon>Streptomyces</taxon>
    </lineage>
</organism>
<accession>A0ABT0XB45</accession>
<gene>
    <name evidence="1" type="ORF">M1E25_20685</name>
</gene>
<evidence type="ECO:0000313" key="2">
    <source>
        <dbReference type="Proteomes" id="UP001167160"/>
    </source>
</evidence>
<protein>
    <submittedName>
        <fullName evidence="1">Uncharacterized protein</fullName>
    </submittedName>
</protein>
<comment type="caution">
    <text evidence="1">The sequence shown here is derived from an EMBL/GenBank/DDBJ whole genome shotgun (WGS) entry which is preliminary data.</text>
</comment>
<dbReference type="RefSeq" id="WP_251417889.1">
    <property type="nucleotide sequence ID" value="NZ_JAMQGM010000045.1"/>
</dbReference>
<sequence>MLERTELSDGGTLRFSAALTSTAAAPVHVMFVISSKTQGGKPREKVYFLLRGTAEPGHELQLAKDHVLRSTATVKLAPGVYSIALQVHGRRFPATAFHLREA</sequence>
<keyword evidence="2" id="KW-1185">Reference proteome</keyword>
<reference evidence="1" key="1">
    <citation type="journal article" date="2023" name="Int. J. Syst. Evol. Microbiol.">
        <title>Streptomyces meridianus sp. nov. isolated from brackish water of the Tagus estuary in Alcochete, Portugal.</title>
        <authorList>
            <person name="Santos J.D.N."/>
            <person name="Klimek D."/>
            <person name="Calusinska M."/>
            <person name="Lobo Da Cunha A."/>
            <person name="Catita J."/>
            <person name="Goncalves H."/>
            <person name="Gonzalez I."/>
            <person name="Reyes F."/>
            <person name="Lage O.M."/>
        </authorList>
    </citation>
    <scope>NUCLEOTIDE SEQUENCE</scope>
    <source>
        <strain evidence="1">MTZ3.1</strain>
    </source>
</reference>
<name>A0ABT0XB45_9ACTN</name>
<dbReference type="EMBL" id="JAMQGM010000045">
    <property type="protein sequence ID" value="MCM2579732.1"/>
    <property type="molecule type" value="Genomic_DNA"/>
</dbReference>